<dbReference type="EMBL" id="WNME01000031">
    <property type="protein sequence ID" value="MUB66718.1"/>
    <property type="molecule type" value="Genomic_DNA"/>
</dbReference>
<organism evidence="1 2">
    <name type="scientific">Hungatella hathewayi</name>
    <dbReference type="NCBI Taxonomy" id="154046"/>
    <lineage>
        <taxon>Bacteria</taxon>
        <taxon>Bacillati</taxon>
        <taxon>Bacillota</taxon>
        <taxon>Clostridia</taxon>
        <taxon>Lachnospirales</taxon>
        <taxon>Lachnospiraceae</taxon>
        <taxon>Hungatella</taxon>
    </lineage>
</organism>
<comment type="caution">
    <text evidence="1">The sequence shown here is derived from an EMBL/GenBank/DDBJ whole genome shotgun (WGS) entry which is preliminary data.</text>
</comment>
<dbReference type="AlphaFoldDB" id="A0AAW9WPG8"/>
<evidence type="ECO:0000313" key="2">
    <source>
        <dbReference type="Proteomes" id="UP000434223"/>
    </source>
</evidence>
<accession>A0AAW9WPG8</accession>
<dbReference type="Proteomes" id="UP000434223">
    <property type="component" value="Unassembled WGS sequence"/>
</dbReference>
<reference evidence="1 2" key="1">
    <citation type="submission" date="2019-09" db="EMBL/GenBank/DDBJ databases">
        <title>Draft genome sequencing of Hungatella hathewayi 123Y-2.</title>
        <authorList>
            <person name="Lv Q."/>
            <person name="Li S."/>
        </authorList>
    </citation>
    <scope>NUCLEOTIDE SEQUENCE [LARGE SCALE GENOMIC DNA]</scope>
    <source>
        <strain evidence="1 2">123Y-2</strain>
    </source>
</reference>
<dbReference type="RefSeq" id="WP_055652127.1">
    <property type="nucleotide sequence ID" value="NZ_CZAZ01000046.1"/>
</dbReference>
<sequence length="317" mass="37805">MNFKTYEELVDYLIAKVVVDNPSVNVSVLENAKEITEWVNKIPENGAEKEKRYLAASRLNISTEILNRALLSRNNYRLNIEVIRKLESELQITILTDKKEADYVFRDIIGKDYYIENLSKKSPNAKEEYSHKENLFDNMFHEAVLFWEKKEPYECYRLVSEMDTMLYILDNINVYMYSKLDKTSQTLIHAYIDFLLEVAVDNTTPPSKDDKQWGNIEKLCKENKSIVKKDLAKWGRRFKRFEIDIKAPLLLLYSTYLLELVKLYPYDWQAICFEIACDEERYVYKLMKILLSYNDKEAMEYKELFRLIKVCNHFRKS</sequence>
<gene>
    <name evidence="1" type="ORF">GNE07_27265</name>
</gene>
<protein>
    <submittedName>
        <fullName evidence="1">Uncharacterized protein</fullName>
    </submittedName>
</protein>
<evidence type="ECO:0000313" key="1">
    <source>
        <dbReference type="EMBL" id="MUB66718.1"/>
    </source>
</evidence>
<proteinExistence type="predicted"/>
<name>A0AAW9WPG8_9FIRM</name>